<dbReference type="EMBL" id="GBRH01283134">
    <property type="protein sequence ID" value="JAD14761.1"/>
    <property type="molecule type" value="Transcribed_RNA"/>
</dbReference>
<reference evidence="1" key="2">
    <citation type="journal article" date="2015" name="Data Brief">
        <title>Shoot transcriptome of the giant reed, Arundo donax.</title>
        <authorList>
            <person name="Barrero R.A."/>
            <person name="Guerrero F.D."/>
            <person name="Moolhuijzen P."/>
            <person name="Goolsby J.A."/>
            <person name="Tidwell J."/>
            <person name="Bellgard S.E."/>
            <person name="Bellgard M.I."/>
        </authorList>
    </citation>
    <scope>NUCLEOTIDE SEQUENCE</scope>
    <source>
        <tissue evidence="1">Shoot tissue taken approximately 20 cm above the soil surface</tissue>
    </source>
</reference>
<proteinExistence type="predicted"/>
<sequence length="57" mass="6544">MPKGMSSRFQQIQQNCYYIELSSNAIVLLQHSINSAAILRKNRLRSLLPFEHTIVLA</sequence>
<protein>
    <submittedName>
        <fullName evidence="1">Uncharacterized protein</fullName>
    </submittedName>
</protein>
<dbReference type="AlphaFoldDB" id="A0A0A8XNC7"/>
<reference evidence="1" key="1">
    <citation type="submission" date="2014-09" db="EMBL/GenBank/DDBJ databases">
        <authorList>
            <person name="Magalhaes I.L.F."/>
            <person name="Oliveira U."/>
            <person name="Santos F.R."/>
            <person name="Vidigal T.H.D.A."/>
            <person name="Brescovit A.D."/>
            <person name="Santos A.J."/>
        </authorList>
    </citation>
    <scope>NUCLEOTIDE SEQUENCE</scope>
    <source>
        <tissue evidence="1">Shoot tissue taken approximately 20 cm above the soil surface</tissue>
    </source>
</reference>
<organism evidence="1">
    <name type="scientific">Arundo donax</name>
    <name type="common">Giant reed</name>
    <name type="synonym">Donax arundinaceus</name>
    <dbReference type="NCBI Taxonomy" id="35708"/>
    <lineage>
        <taxon>Eukaryota</taxon>
        <taxon>Viridiplantae</taxon>
        <taxon>Streptophyta</taxon>
        <taxon>Embryophyta</taxon>
        <taxon>Tracheophyta</taxon>
        <taxon>Spermatophyta</taxon>
        <taxon>Magnoliopsida</taxon>
        <taxon>Liliopsida</taxon>
        <taxon>Poales</taxon>
        <taxon>Poaceae</taxon>
        <taxon>PACMAD clade</taxon>
        <taxon>Arundinoideae</taxon>
        <taxon>Arundineae</taxon>
        <taxon>Arundo</taxon>
    </lineage>
</organism>
<accession>A0A0A8XNC7</accession>
<evidence type="ECO:0000313" key="1">
    <source>
        <dbReference type="EMBL" id="JAD14761.1"/>
    </source>
</evidence>
<name>A0A0A8XNC7_ARUDO</name>